<evidence type="ECO:0000313" key="3">
    <source>
        <dbReference type="Proteomes" id="UP001159428"/>
    </source>
</evidence>
<comment type="caution">
    <text evidence="2">The sequence shown here is derived from an EMBL/GenBank/DDBJ whole genome shotgun (WGS) entry which is preliminary data.</text>
</comment>
<accession>A0AAU9WED2</accession>
<feature type="region of interest" description="Disordered" evidence="1">
    <location>
        <begin position="89"/>
        <end position="115"/>
    </location>
</feature>
<feature type="compositionally biased region" description="Acidic residues" evidence="1">
    <location>
        <begin position="95"/>
        <end position="112"/>
    </location>
</feature>
<evidence type="ECO:0000313" key="2">
    <source>
        <dbReference type="EMBL" id="CAH3112019.1"/>
    </source>
</evidence>
<sequence>MATASTSTFLSDHSILESLPKLRPLELSNEETCFSDGEFANEFDSCVSTHLQTLAAKDKKIREFLPIWEAQNRIKSKMETFLKDKAAKVRRNEADKEEDDDNDDSEESDSGDEQPIPVVFGPFLISKKDIMTEIEVRLFIFNLWLRRIELIRQMDTKKYNNLQDFEHTIYHAQEVTKDYREFIHKQFYDMELRQMLPHHEEVHEKAWDETLEEKEKADFEMLDEDLESFFSNAARLCALLGLRLDFLDRLKEIPPEDCDHLKVCDWIITFLRNNYESASPANRSSPSKELLASIGFDPLGSSAETIMVRAGSTQHHIDACEMAEIFIRDQFKYNILLSPEVSRFPLLGNHTNIWFQLPEQTNDEDHYNIPVCHVNILNLVTVQSLASSGIHSILGGLVTKDNQNAVLFHGTDHQSACDILFRGIDLCQGRQKRDFSCGSGFYLTDDSEKALNWAKNTTARPALLVFQVNRQEHLDNAKKLNLFENDKKWREIVSSFRSGKKTAKTRKSLCAYDLIEGPVGTMRTKDSTNEIMFEPKPSSYQMCLISDDFAETFRKTLHSIIFLDI</sequence>
<proteinExistence type="predicted"/>
<dbReference type="AlphaFoldDB" id="A0AAU9WED2"/>
<gene>
    <name evidence="2" type="ORF">PMEA_00004921</name>
</gene>
<organism evidence="2 3">
    <name type="scientific">Pocillopora meandrina</name>
    <dbReference type="NCBI Taxonomy" id="46732"/>
    <lineage>
        <taxon>Eukaryota</taxon>
        <taxon>Metazoa</taxon>
        <taxon>Cnidaria</taxon>
        <taxon>Anthozoa</taxon>
        <taxon>Hexacorallia</taxon>
        <taxon>Scleractinia</taxon>
        <taxon>Astrocoeniina</taxon>
        <taxon>Pocilloporidae</taxon>
        <taxon>Pocillopora</taxon>
    </lineage>
</organism>
<dbReference type="Proteomes" id="UP001159428">
    <property type="component" value="Unassembled WGS sequence"/>
</dbReference>
<reference evidence="2 3" key="1">
    <citation type="submission" date="2022-05" db="EMBL/GenBank/DDBJ databases">
        <authorList>
            <consortium name="Genoscope - CEA"/>
            <person name="William W."/>
        </authorList>
    </citation>
    <scope>NUCLEOTIDE SEQUENCE [LARGE SCALE GENOMIC DNA]</scope>
</reference>
<dbReference type="InterPro" id="IPR025051">
    <property type="entry name" value="DUF3990"/>
</dbReference>
<dbReference type="SUPFAM" id="SSF56399">
    <property type="entry name" value="ADP-ribosylation"/>
    <property type="match status" value="1"/>
</dbReference>
<evidence type="ECO:0008006" key="4">
    <source>
        <dbReference type="Google" id="ProtNLM"/>
    </source>
</evidence>
<protein>
    <recommendedName>
        <fullName evidence="4">PARP catalytic domain-containing protein</fullName>
    </recommendedName>
</protein>
<evidence type="ECO:0000256" key="1">
    <source>
        <dbReference type="SAM" id="MobiDB-lite"/>
    </source>
</evidence>
<dbReference type="Gene3D" id="3.90.175.10">
    <property type="entry name" value="Diphtheria Toxin, domain 1"/>
    <property type="match status" value="1"/>
</dbReference>
<dbReference type="Pfam" id="PF13151">
    <property type="entry name" value="DUF3990"/>
    <property type="match status" value="1"/>
</dbReference>
<dbReference type="EMBL" id="CALNXJ010000013">
    <property type="protein sequence ID" value="CAH3112019.1"/>
    <property type="molecule type" value="Genomic_DNA"/>
</dbReference>
<keyword evidence="3" id="KW-1185">Reference proteome</keyword>
<name>A0AAU9WED2_9CNID</name>